<organism evidence="1 2">
    <name type="scientific">Dorcoceras hygrometricum</name>
    <dbReference type="NCBI Taxonomy" id="472368"/>
    <lineage>
        <taxon>Eukaryota</taxon>
        <taxon>Viridiplantae</taxon>
        <taxon>Streptophyta</taxon>
        <taxon>Embryophyta</taxon>
        <taxon>Tracheophyta</taxon>
        <taxon>Spermatophyta</taxon>
        <taxon>Magnoliopsida</taxon>
        <taxon>eudicotyledons</taxon>
        <taxon>Gunneridae</taxon>
        <taxon>Pentapetalae</taxon>
        <taxon>asterids</taxon>
        <taxon>lamiids</taxon>
        <taxon>Lamiales</taxon>
        <taxon>Gesneriaceae</taxon>
        <taxon>Didymocarpoideae</taxon>
        <taxon>Trichosporeae</taxon>
        <taxon>Loxocarpinae</taxon>
        <taxon>Dorcoceras</taxon>
    </lineage>
</organism>
<evidence type="ECO:0000313" key="2">
    <source>
        <dbReference type="Proteomes" id="UP000250235"/>
    </source>
</evidence>
<protein>
    <submittedName>
        <fullName evidence="1">Formin-like protein 1-like</fullName>
    </submittedName>
</protein>
<gene>
    <name evidence="1" type="ORF">F511_23555</name>
</gene>
<accession>A0A2Z7B5G8</accession>
<sequence>MSPSLNLGPSSSKLQMVVYIVNREENNRIDHKDDEGSTQAGPQQVFVSSPPANLNADIKVKEVEKFIVSLDSKVKFMDSKVLSLDSKVEELLNIQTFMKHDFSSYKSAFYEKMDMVAANVASSQKSLEIGLVRQFIEHQLQSASDIDFIKLQLEELVNHLKEIGDAKKG</sequence>
<dbReference type="AlphaFoldDB" id="A0A2Z7B5G8"/>
<evidence type="ECO:0000313" key="1">
    <source>
        <dbReference type="EMBL" id="KZV29270.1"/>
    </source>
</evidence>
<dbReference type="EMBL" id="KV009405">
    <property type="protein sequence ID" value="KZV29270.1"/>
    <property type="molecule type" value="Genomic_DNA"/>
</dbReference>
<reference evidence="1 2" key="1">
    <citation type="journal article" date="2015" name="Proc. Natl. Acad. Sci. U.S.A.">
        <title>The resurrection genome of Boea hygrometrica: A blueprint for survival of dehydration.</title>
        <authorList>
            <person name="Xiao L."/>
            <person name="Yang G."/>
            <person name="Zhang L."/>
            <person name="Yang X."/>
            <person name="Zhao S."/>
            <person name="Ji Z."/>
            <person name="Zhou Q."/>
            <person name="Hu M."/>
            <person name="Wang Y."/>
            <person name="Chen M."/>
            <person name="Xu Y."/>
            <person name="Jin H."/>
            <person name="Xiao X."/>
            <person name="Hu G."/>
            <person name="Bao F."/>
            <person name="Hu Y."/>
            <person name="Wan P."/>
            <person name="Li L."/>
            <person name="Deng X."/>
            <person name="Kuang T."/>
            <person name="Xiang C."/>
            <person name="Zhu J.K."/>
            <person name="Oliver M.J."/>
            <person name="He Y."/>
        </authorList>
    </citation>
    <scope>NUCLEOTIDE SEQUENCE [LARGE SCALE GENOMIC DNA]</scope>
    <source>
        <strain evidence="2">cv. XS01</strain>
    </source>
</reference>
<dbReference type="Proteomes" id="UP000250235">
    <property type="component" value="Unassembled WGS sequence"/>
</dbReference>
<dbReference type="OrthoDB" id="342281at2759"/>
<name>A0A2Z7B5G8_9LAMI</name>
<keyword evidence="2" id="KW-1185">Reference proteome</keyword>
<proteinExistence type="predicted"/>